<organism evidence="4 5">
    <name type="scientific">Toxoplasma gondii p89</name>
    <dbReference type="NCBI Taxonomy" id="943119"/>
    <lineage>
        <taxon>Eukaryota</taxon>
        <taxon>Sar</taxon>
        <taxon>Alveolata</taxon>
        <taxon>Apicomplexa</taxon>
        <taxon>Conoidasida</taxon>
        <taxon>Coccidia</taxon>
        <taxon>Eucoccidiorida</taxon>
        <taxon>Eimeriorina</taxon>
        <taxon>Sarcocystidae</taxon>
        <taxon>Toxoplasma</taxon>
    </lineage>
</organism>
<dbReference type="OrthoDB" id="565552at2759"/>
<dbReference type="VEuPathDB" id="ToxoDB:TGP89_212930"/>
<reference evidence="4 5" key="1">
    <citation type="submission" date="2014-03" db="EMBL/GenBank/DDBJ databases">
        <authorList>
            <person name="Sibley D."/>
            <person name="Venepally P."/>
            <person name="Karamycheva S."/>
            <person name="Hadjithomas M."/>
            <person name="Khan A."/>
            <person name="Brunk B."/>
            <person name="Roos D."/>
            <person name="Caler E."/>
            <person name="Lorenzi H."/>
        </authorList>
    </citation>
    <scope>NUCLEOTIDE SEQUENCE [LARGE SCALE GENOMIC DNA]</scope>
    <source>
        <strain evidence="5">p89</strain>
    </source>
</reference>
<accession>A0A086KIG8</accession>
<protein>
    <submittedName>
        <fullName evidence="4">NifU family domain-containing protein</fullName>
    </submittedName>
</protein>
<dbReference type="InterPro" id="IPR036498">
    <property type="entry name" value="Nfu/NifU_N_sf"/>
</dbReference>
<dbReference type="InterPro" id="IPR014824">
    <property type="entry name" value="Nfu/NifU_N"/>
</dbReference>
<dbReference type="GO" id="GO:0051536">
    <property type="term" value="F:iron-sulfur cluster binding"/>
    <property type="evidence" value="ECO:0007669"/>
    <property type="project" value="InterPro"/>
</dbReference>
<dbReference type="Gene3D" id="3.30.1370.70">
    <property type="entry name" value="Scaffold protein Nfu/NifU, N-terminal domain"/>
    <property type="match status" value="1"/>
</dbReference>
<gene>
    <name evidence="4" type="ORF">TGP89_212930</name>
</gene>
<evidence type="ECO:0000259" key="3">
    <source>
        <dbReference type="SMART" id="SM00932"/>
    </source>
</evidence>
<dbReference type="GO" id="GO:0005506">
    <property type="term" value="F:iron ion binding"/>
    <property type="evidence" value="ECO:0007669"/>
    <property type="project" value="InterPro"/>
</dbReference>
<name>A0A086KIG8_TOXGO</name>
<dbReference type="Pfam" id="PF01106">
    <property type="entry name" value="NifU"/>
    <property type="match status" value="1"/>
</dbReference>
<dbReference type="SUPFAM" id="SSF117916">
    <property type="entry name" value="Fe-S cluster assembly (FSCA) domain-like"/>
    <property type="match status" value="1"/>
</dbReference>
<comment type="caution">
    <text evidence="4">The sequence shown here is derived from an EMBL/GenBank/DDBJ whole genome shotgun (WGS) entry which is preliminary data.</text>
</comment>
<dbReference type="EMBL" id="AEYI02000871">
    <property type="protein sequence ID" value="KFG44186.1"/>
    <property type="molecule type" value="Genomic_DNA"/>
</dbReference>
<dbReference type="SMART" id="SM00932">
    <property type="entry name" value="Nfu_N"/>
    <property type="match status" value="1"/>
</dbReference>
<sequence>MAYSTHLSPLGWCRVLKNPFHFLVSTEAFSRASTFLARPVAAVSQPFSLRRNCGALGLSEHWSGLENITLVQAKKNHTRALGTSARAGGCLEADAPRGDSAAPTSQITLSVELTPNPQARKFVVVNGPSLISEPSSGSSRSYTRQQRRHGDSPLADCLFKIDGTSSVLIAGGYVTVVKARDTDWKDLEEPVKRCIQDHLTSGIPAVQRAVSSEDVSGAAEGRPEVPEEKNAKSEEEEDLSEAIRELLHMRARPMLQADGGDLEMMRFDEETGIVWVHLKGSCEGCPSSLITVKRGMKQMLQYYIPEVRTILRVDRSELEGVVAITVASPDEYHSTQWVTLPSANALCHLTQVEDVRQCDENGDPLEDDEE</sequence>
<dbReference type="SUPFAM" id="SSF110836">
    <property type="entry name" value="Hypothetical protein SAV1430"/>
    <property type="match status" value="1"/>
</dbReference>
<dbReference type="GO" id="GO:0005739">
    <property type="term" value="C:mitochondrion"/>
    <property type="evidence" value="ECO:0007669"/>
    <property type="project" value="TreeGrafter"/>
</dbReference>
<dbReference type="InterPro" id="IPR034904">
    <property type="entry name" value="FSCA_dom_sf"/>
</dbReference>
<feature type="compositionally biased region" description="Basic and acidic residues" evidence="2">
    <location>
        <begin position="221"/>
        <end position="233"/>
    </location>
</feature>
<feature type="region of interest" description="Disordered" evidence="2">
    <location>
        <begin position="210"/>
        <end position="239"/>
    </location>
</feature>
<evidence type="ECO:0000256" key="1">
    <source>
        <dbReference type="ARBA" id="ARBA00006420"/>
    </source>
</evidence>
<evidence type="ECO:0000313" key="5">
    <source>
        <dbReference type="Proteomes" id="UP000028828"/>
    </source>
</evidence>
<dbReference type="Gene3D" id="3.30.300.130">
    <property type="entry name" value="Fe-S cluster assembly (FSCA)"/>
    <property type="match status" value="1"/>
</dbReference>
<dbReference type="Proteomes" id="UP000028828">
    <property type="component" value="Unassembled WGS sequence"/>
</dbReference>
<dbReference type="PANTHER" id="PTHR11178:SF49">
    <property type="entry name" value="PROTEIN 5, PUTATIVE-RELATED"/>
    <property type="match status" value="1"/>
</dbReference>
<dbReference type="GO" id="GO:0016226">
    <property type="term" value="P:iron-sulfur cluster assembly"/>
    <property type="evidence" value="ECO:0007669"/>
    <property type="project" value="InterPro"/>
</dbReference>
<evidence type="ECO:0000256" key="2">
    <source>
        <dbReference type="SAM" id="MobiDB-lite"/>
    </source>
</evidence>
<dbReference type="Pfam" id="PF08712">
    <property type="entry name" value="Nfu_N"/>
    <property type="match status" value="1"/>
</dbReference>
<feature type="domain" description="Scaffold protein Nfu/NifU N-terminal" evidence="3">
    <location>
        <begin position="109"/>
        <end position="202"/>
    </location>
</feature>
<evidence type="ECO:0000313" key="4">
    <source>
        <dbReference type="EMBL" id="KFG44186.1"/>
    </source>
</evidence>
<dbReference type="AlphaFoldDB" id="A0A086KIG8"/>
<dbReference type="InterPro" id="IPR001075">
    <property type="entry name" value="NIF_FeS_clus_asmbl_NifU_C"/>
</dbReference>
<comment type="similarity">
    <text evidence="1">Belongs to the NifU family.</text>
</comment>
<proteinExistence type="inferred from homology"/>
<dbReference type="PANTHER" id="PTHR11178">
    <property type="entry name" value="IRON-SULFUR CLUSTER SCAFFOLD PROTEIN NFU-RELATED"/>
    <property type="match status" value="1"/>
</dbReference>